<comment type="caution">
    <text evidence="2">The sequence shown here is derived from an EMBL/GenBank/DDBJ whole genome shotgun (WGS) entry which is preliminary data.</text>
</comment>
<keyword evidence="1" id="KW-0812">Transmembrane</keyword>
<feature type="transmembrane region" description="Helical" evidence="1">
    <location>
        <begin position="12"/>
        <end position="33"/>
    </location>
</feature>
<organism evidence="2 3">
    <name type="scientific">Adhaeribacter rhizoryzae</name>
    <dbReference type="NCBI Taxonomy" id="2607907"/>
    <lineage>
        <taxon>Bacteria</taxon>
        <taxon>Pseudomonadati</taxon>
        <taxon>Bacteroidota</taxon>
        <taxon>Cytophagia</taxon>
        <taxon>Cytophagales</taxon>
        <taxon>Hymenobacteraceae</taxon>
        <taxon>Adhaeribacter</taxon>
    </lineage>
</organism>
<sequence length="103" mass="11925">MKIRLSTKYFRVRVAIWICSFGALVFLLSGIKVLNGSIKEKSLSEILIEDKVLFLFTLSSIFSLIAVVGILTYIENHFNFDRKKWNQKGFKPKLEVLGDWIIK</sequence>
<evidence type="ECO:0000313" key="2">
    <source>
        <dbReference type="EMBL" id="KAA5538570.1"/>
    </source>
</evidence>
<dbReference type="RefSeq" id="WP_150093596.1">
    <property type="nucleotide sequence ID" value="NZ_VWSF01000046.1"/>
</dbReference>
<keyword evidence="1" id="KW-0472">Membrane</keyword>
<keyword evidence="3" id="KW-1185">Reference proteome</keyword>
<gene>
    <name evidence="2" type="ORF">F0145_25910</name>
</gene>
<name>A0A5M6CW17_9BACT</name>
<proteinExistence type="predicted"/>
<feature type="transmembrane region" description="Helical" evidence="1">
    <location>
        <begin position="53"/>
        <end position="74"/>
    </location>
</feature>
<keyword evidence="1" id="KW-1133">Transmembrane helix</keyword>
<dbReference type="Proteomes" id="UP000323426">
    <property type="component" value="Unassembled WGS sequence"/>
</dbReference>
<dbReference type="AlphaFoldDB" id="A0A5M6CW17"/>
<dbReference type="EMBL" id="VWSF01000046">
    <property type="protein sequence ID" value="KAA5538570.1"/>
    <property type="molecule type" value="Genomic_DNA"/>
</dbReference>
<protein>
    <submittedName>
        <fullName evidence="2">Uncharacterized protein</fullName>
    </submittedName>
</protein>
<reference evidence="2 3" key="1">
    <citation type="submission" date="2019-09" db="EMBL/GenBank/DDBJ databases">
        <title>Genome sequence and assembly of Adhaeribacter sp.</title>
        <authorList>
            <person name="Chhetri G."/>
        </authorList>
    </citation>
    <scope>NUCLEOTIDE SEQUENCE [LARGE SCALE GENOMIC DNA]</scope>
    <source>
        <strain evidence="2 3">DK36</strain>
    </source>
</reference>
<evidence type="ECO:0000313" key="3">
    <source>
        <dbReference type="Proteomes" id="UP000323426"/>
    </source>
</evidence>
<accession>A0A5M6CW17</accession>
<evidence type="ECO:0000256" key="1">
    <source>
        <dbReference type="SAM" id="Phobius"/>
    </source>
</evidence>